<dbReference type="STRING" id="1685010.A0O34_15600"/>
<feature type="region of interest" description="Disordered" evidence="1">
    <location>
        <begin position="202"/>
        <end position="232"/>
    </location>
</feature>
<keyword evidence="4" id="KW-1185">Reference proteome</keyword>
<dbReference type="KEGG" id="chh:A0O34_15600"/>
<evidence type="ECO:0000256" key="2">
    <source>
        <dbReference type="SAM" id="SignalP"/>
    </source>
</evidence>
<dbReference type="EMBL" id="CP015199">
    <property type="protein sequence ID" value="ANF51847.1"/>
    <property type="molecule type" value="Genomic_DNA"/>
</dbReference>
<evidence type="ECO:0008006" key="5">
    <source>
        <dbReference type="Google" id="ProtNLM"/>
    </source>
</evidence>
<dbReference type="PROSITE" id="PS51257">
    <property type="entry name" value="PROKAR_LIPOPROTEIN"/>
    <property type="match status" value="1"/>
</dbReference>
<dbReference type="AlphaFoldDB" id="A0A172XXV7"/>
<sequence>MRKKSILRLFLLIVFSISLYSCVHDEIASSTDPSSKEYKSKSLWKEDEKYIKNVMQVYNENETKIKKGNGIPLWDYATTMDRFDESFLMVPVVDNGKVVSVLQVPRHGAKVYFIYTESQNDIAFFQNYISPNPKRALNADISNGTNKLVCVTKTVSTWLPDNEDNPNGTGTWVSTRVTTCTKQQLENCTGIVLPDGECMGGGGDPGYPYPDYGGGGDPQDPEPPEDPCAKTKSIINNPKMQAGLQELKTQSTQGGEKGIKFKADGTPSATITGGAHSVDLGDKTGYAGGYHNHTPSGIPMLSPPDVDQLLGFARAQPTSNPANVNNAYLGMVAPNGMHYVIWFNGNYQDSLTNFSQDQLDNYVNDYITYKDLFLLDNAYSSDHLNLNSDGLEKLFFDTLKNMGLDGKVNLQRIENDGTVKIVSLNSSNQPTSSTCSQ</sequence>
<feature type="chain" id="PRO_5008003964" description="DUF4329 domain-containing protein" evidence="2">
    <location>
        <begin position="21"/>
        <end position="437"/>
    </location>
</feature>
<evidence type="ECO:0000313" key="3">
    <source>
        <dbReference type="EMBL" id="ANF51847.1"/>
    </source>
</evidence>
<accession>A0A172XXV7</accession>
<organism evidence="3 4">
    <name type="scientific">Chryseobacterium glaciei</name>
    <dbReference type="NCBI Taxonomy" id="1685010"/>
    <lineage>
        <taxon>Bacteria</taxon>
        <taxon>Pseudomonadati</taxon>
        <taxon>Bacteroidota</taxon>
        <taxon>Flavobacteriia</taxon>
        <taxon>Flavobacteriales</taxon>
        <taxon>Weeksellaceae</taxon>
        <taxon>Chryseobacterium group</taxon>
        <taxon>Chryseobacterium</taxon>
    </lineage>
</organism>
<evidence type="ECO:0000256" key="1">
    <source>
        <dbReference type="SAM" id="MobiDB-lite"/>
    </source>
</evidence>
<dbReference type="Proteomes" id="UP000077824">
    <property type="component" value="Chromosome"/>
</dbReference>
<proteinExistence type="predicted"/>
<feature type="signal peptide" evidence="2">
    <location>
        <begin position="1"/>
        <end position="20"/>
    </location>
</feature>
<gene>
    <name evidence="3" type="ORF">A0O34_15600</name>
</gene>
<evidence type="ECO:0000313" key="4">
    <source>
        <dbReference type="Proteomes" id="UP000077824"/>
    </source>
</evidence>
<protein>
    <recommendedName>
        <fullName evidence="5">DUF4329 domain-containing protein</fullName>
    </recommendedName>
</protein>
<dbReference type="OrthoDB" id="1259378at2"/>
<keyword evidence="2" id="KW-0732">Signal</keyword>
<dbReference type="RefSeq" id="WP_066756481.1">
    <property type="nucleotide sequence ID" value="NZ_CP015199.1"/>
</dbReference>
<reference evidence="3 4" key="1">
    <citation type="submission" date="2016-04" db="EMBL/GenBank/DDBJ databases">
        <title>Complete Genome Sequence of Chryseobacterium sp. IHBB 10212.</title>
        <authorList>
            <person name="Pal M."/>
            <person name="Swarnkar M.K."/>
            <person name="Kaushal K."/>
            <person name="Chhibber S."/>
            <person name="Singh A.K."/>
            <person name="Gulati A."/>
        </authorList>
    </citation>
    <scope>NUCLEOTIDE SEQUENCE [LARGE SCALE GENOMIC DNA]</scope>
    <source>
        <strain evidence="3 4">IHBB 10212</strain>
    </source>
</reference>
<name>A0A172XXV7_9FLAO</name>